<organism evidence="1 2">
    <name type="scientific">Clostridium tetani</name>
    <dbReference type="NCBI Taxonomy" id="1513"/>
    <lineage>
        <taxon>Bacteria</taxon>
        <taxon>Bacillati</taxon>
        <taxon>Bacillota</taxon>
        <taxon>Clostridia</taxon>
        <taxon>Eubacteriales</taxon>
        <taxon>Clostridiaceae</taxon>
        <taxon>Clostridium</taxon>
    </lineage>
</organism>
<dbReference type="AlphaFoldDB" id="A0ABC8EC14"/>
<name>A0ABC8EC14_CLOTA</name>
<evidence type="ECO:0000313" key="1">
    <source>
        <dbReference type="EMBL" id="BDR80677.1"/>
    </source>
</evidence>
<sequence>MEKVKLWTQEEDKYILENQGKMTYREMAIKIGRTESAVKNRISYERMKSHMNKDKAKEWLEEQLPEMTPQQGKKQIMKKLNIDEKKAEKVYNKWRKNYIKAMM</sequence>
<dbReference type="Proteomes" id="UP001321763">
    <property type="component" value="Chromosome"/>
</dbReference>
<dbReference type="RefSeq" id="WP_317720239.1">
    <property type="nucleotide sequence ID" value="NZ_AP026806.1"/>
</dbReference>
<proteinExistence type="predicted"/>
<protein>
    <submittedName>
        <fullName evidence="1">Uncharacterized protein</fullName>
    </submittedName>
</protein>
<dbReference type="Gene3D" id="1.10.10.60">
    <property type="entry name" value="Homeodomain-like"/>
    <property type="match status" value="1"/>
</dbReference>
<reference evidence="1 2" key="1">
    <citation type="submission" date="2022-09" db="EMBL/GenBank/DDBJ databases">
        <title>complete genome sequences of Clostridium tetani str. KHSU-234311-028 isolated from soil.</title>
        <authorList>
            <person name="Sekizuka T."/>
            <person name="Shitada C."/>
            <person name="Takahashi M."/>
            <person name="Kuroda M."/>
        </authorList>
    </citation>
    <scope>NUCLEOTIDE SEQUENCE [LARGE SCALE GENOMIC DNA]</scope>
    <source>
        <strain evidence="1 2">KHSU-234311-028</strain>
    </source>
</reference>
<dbReference type="EMBL" id="AP026818">
    <property type="protein sequence ID" value="BDR80677.1"/>
    <property type="molecule type" value="Genomic_DNA"/>
</dbReference>
<gene>
    <name evidence="1" type="ORF">K234311028_09230</name>
</gene>
<evidence type="ECO:0000313" key="2">
    <source>
        <dbReference type="Proteomes" id="UP001321763"/>
    </source>
</evidence>
<accession>A0ABC8EC14</accession>